<evidence type="ECO:0000313" key="3">
    <source>
        <dbReference type="Proteomes" id="UP000003994"/>
    </source>
</evidence>
<evidence type="ECO:0000259" key="1">
    <source>
        <dbReference type="Pfam" id="PF18096"/>
    </source>
</evidence>
<reference evidence="2 3" key="1">
    <citation type="submission" date="2012-07" db="EMBL/GenBank/DDBJ databases">
        <title>The Genome Sequence of Actinomyces turicensis ACS-279-V-COL4.</title>
        <authorList>
            <consortium name="The Broad Institute Genome Sequencing Platform"/>
            <person name="Earl A."/>
            <person name="Ward D."/>
            <person name="Feldgarden M."/>
            <person name="Gevers D."/>
            <person name="Saerens B."/>
            <person name="Vaneechoutte M."/>
            <person name="Walker B."/>
            <person name="Young S.K."/>
            <person name="Zeng Q."/>
            <person name="Gargeya S."/>
            <person name="Fitzgerald M."/>
            <person name="Haas B."/>
            <person name="Abouelleil A."/>
            <person name="Alvarado L."/>
            <person name="Arachchi H.M."/>
            <person name="Berlin A."/>
            <person name="Chapman S.B."/>
            <person name="Goldberg J."/>
            <person name="Griggs A."/>
            <person name="Gujja S."/>
            <person name="Hansen M."/>
            <person name="Howarth C."/>
            <person name="Imamovic A."/>
            <person name="Larimer J."/>
            <person name="McCowen C."/>
            <person name="Montmayeur A."/>
            <person name="Murphy C."/>
            <person name="Neiman D."/>
            <person name="Pearson M."/>
            <person name="Priest M."/>
            <person name="Roberts A."/>
            <person name="Saif S."/>
            <person name="Shea T."/>
            <person name="Sisk P."/>
            <person name="Sykes S."/>
            <person name="Wortman J."/>
            <person name="Nusbaum C."/>
            <person name="Birren B."/>
        </authorList>
    </citation>
    <scope>NUCLEOTIDE SEQUENCE [LARGE SCALE GENOMIC DNA]</scope>
    <source>
        <strain evidence="2 3">ACS-279-V-Col4</strain>
    </source>
</reference>
<feature type="domain" description="THUMP-like" evidence="1">
    <location>
        <begin position="336"/>
        <end position="407"/>
    </location>
</feature>
<dbReference type="InterPro" id="IPR029063">
    <property type="entry name" value="SAM-dependent_MTases_sf"/>
</dbReference>
<dbReference type="RefSeq" id="WP_006681452.1">
    <property type="nucleotide sequence ID" value="NZ_JH815209.1"/>
</dbReference>
<comment type="caution">
    <text evidence="2">The sequence shown here is derived from an EMBL/GenBank/DDBJ whole genome shotgun (WGS) entry which is preliminary data.</text>
</comment>
<dbReference type="eggNOG" id="COG2265">
    <property type="taxonomic scope" value="Bacteria"/>
</dbReference>
<organism evidence="2 3">
    <name type="scientific">Schaalia turicensis ACS-279-V-Col4</name>
    <dbReference type="NCBI Taxonomy" id="883077"/>
    <lineage>
        <taxon>Bacteria</taxon>
        <taxon>Bacillati</taxon>
        <taxon>Actinomycetota</taxon>
        <taxon>Actinomycetes</taxon>
        <taxon>Actinomycetales</taxon>
        <taxon>Actinomycetaceae</taxon>
        <taxon>Schaalia</taxon>
    </lineage>
</organism>
<dbReference type="InterPro" id="IPR041497">
    <property type="entry name" value="Thump-like"/>
</dbReference>
<accession>K0YQH4</accession>
<dbReference type="Proteomes" id="UP000003994">
    <property type="component" value="Unassembled WGS sequence"/>
</dbReference>
<dbReference type="HOGENOM" id="CLU_038123_1_1_11"/>
<keyword evidence="3" id="KW-1185">Reference proteome</keyword>
<proteinExistence type="predicted"/>
<dbReference type="SUPFAM" id="SSF53335">
    <property type="entry name" value="S-adenosyl-L-methionine-dependent methyltransferases"/>
    <property type="match status" value="1"/>
</dbReference>
<dbReference type="PATRIC" id="fig|883077.3.peg.1257"/>
<evidence type="ECO:0000313" key="2">
    <source>
        <dbReference type="EMBL" id="EJZ85703.1"/>
    </source>
</evidence>
<dbReference type="Gene3D" id="3.40.50.150">
    <property type="entry name" value="Vaccinia Virus protein VP39"/>
    <property type="match status" value="1"/>
</dbReference>
<protein>
    <recommendedName>
        <fullName evidence="1">THUMP-like domain-containing protein</fullName>
    </recommendedName>
</protein>
<name>K0YQH4_9ACTO</name>
<dbReference type="CDD" id="cd02440">
    <property type="entry name" value="AdoMet_MTases"/>
    <property type="match status" value="1"/>
</dbReference>
<dbReference type="EMBL" id="AGWQ01000007">
    <property type="protein sequence ID" value="EJZ85703.1"/>
    <property type="molecule type" value="Genomic_DNA"/>
</dbReference>
<gene>
    <name evidence="2" type="ORF">HMPREF9241_01247</name>
</gene>
<dbReference type="Pfam" id="PF18096">
    <property type="entry name" value="Thump_like"/>
    <property type="match status" value="1"/>
</dbReference>
<sequence>MNSSLDPVLTREGWDLLTRLQALPHTTEADQAHLNALLRKEGIEPALVSALLTQLDLRVHAHTKFGEFANHMIFTRDGLEQATRLNVAAHHAGRFRDSGATYVADLGCGIGSDSLAIAGLGLKTLSVDLNPDAVACAATNLRDFPDSDVLLGNVLDLDIHELADRGVDAIFADPARRTGAKRGSRRLMNPESWSPSLSTVLGWREAIPRVGIKVAPGITYSALPEDACVQWTSVDGSIVEAAIWTGPLAHDGSGRVACVIKGSRTFTLRAIHEAPANAPLIPTPVGKLADYLGEPDDAVIRAGLISTLADQLDAHLISESIAYVSATEATPSEFIRWFKVEDVVTLKPKTISAALRSLGIGRIEVKKRGADIDPATLRRSLKLSGDKDGVVIATRIEGRHRAIIATRVS</sequence>
<dbReference type="STRING" id="883077.HMPREF9241_01247"/>
<dbReference type="AlphaFoldDB" id="K0YQH4"/>